<dbReference type="PANTHER" id="PTHR43464">
    <property type="entry name" value="METHYLTRANSFERASE"/>
    <property type="match status" value="1"/>
</dbReference>
<dbReference type="InterPro" id="IPR029063">
    <property type="entry name" value="SAM-dependent_MTases_sf"/>
</dbReference>
<sequence length="185" mass="20541">MAYDYDALYRTTPDALGAPTRAFCEFFETYSKPSARILDVGCGQGRDALFIARLGHLVTGVDLSSSGIACLLKQAAREGLSVEGDVADIASYDPCGMFDVIVFDRTLHMLERTPRMKVLARLTEKLAKDGFLLIADEPSNLPDFHDVLNITSGAWSIVREEKGLLFLRREPEAQWLAGQWPQISR</sequence>
<accession>A0A0M7ANV0</accession>
<evidence type="ECO:0000259" key="4">
    <source>
        <dbReference type="Pfam" id="PF13649"/>
    </source>
</evidence>
<organism evidence="5 6">
    <name type="scientific">Roseibium album</name>
    <dbReference type="NCBI Taxonomy" id="311410"/>
    <lineage>
        <taxon>Bacteria</taxon>
        <taxon>Pseudomonadati</taxon>
        <taxon>Pseudomonadota</taxon>
        <taxon>Alphaproteobacteria</taxon>
        <taxon>Hyphomicrobiales</taxon>
        <taxon>Stappiaceae</taxon>
        <taxon>Roseibium</taxon>
    </lineage>
</organism>
<evidence type="ECO:0000313" key="6">
    <source>
        <dbReference type="Proteomes" id="UP000049983"/>
    </source>
</evidence>
<dbReference type="EMBL" id="CXWC01000013">
    <property type="protein sequence ID" value="CTQ76631.1"/>
    <property type="molecule type" value="Genomic_DNA"/>
</dbReference>
<dbReference type="GO" id="GO:0008168">
    <property type="term" value="F:methyltransferase activity"/>
    <property type="evidence" value="ECO:0007669"/>
    <property type="project" value="UniProtKB-KW"/>
</dbReference>
<dbReference type="OrthoDB" id="9765084at2"/>
<evidence type="ECO:0000256" key="3">
    <source>
        <dbReference type="ARBA" id="ARBA00022691"/>
    </source>
</evidence>
<dbReference type="STRING" id="311410.LA5095_03538"/>
<dbReference type="AlphaFoldDB" id="A0A0M7ANV0"/>
<gene>
    <name evidence="5" type="primary">tehB</name>
    <name evidence="5" type="ORF">LA5096_04820</name>
</gene>
<dbReference type="InterPro" id="IPR041698">
    <property type="entry name" value="Methyltransf_25"/>
</dbReference>
<keyword evidence="1 5" id="KW-0489">Methyltransferase</keyword>
<name>A0A0M7ANV0_9HYPH</name>
<keyword evidence="3" id="KW-0949">S-adenosyl-L-methionine</keyword>
<evidence type="ECO:0000256" key="2">
    <source>
        <dbReference type="ARBA" id="ARBA00022679"/>
    </source>
</evidence>
<dbReference type="GeneID" id="97672100"/>
<dbReference type="Proteomes" id="UP000049983">
    <property type="component" value="Unassembled WGS sequence"/>
</dbReference>
<keyword evidence="6" id="KW-1185">Reference proteome</keyword>
<dbReference type="PANTHER" id="PTHR43464:SF19">
    <property type="entry name" value="UBIQUINONE BIOSYNTHESIS O-METHYLTRANSFERASE, MITOCHONDRIAL"/>
    <property type="match status" value="1"/>
</dbReference>
<dbReference type="CDD" id="cd02440">
    <property type="entry name" value="AdoMet_MTases"/>
    <property type="match status" value="1"/>
</dbReference>
<dbReference type="RefSeq" id="WP_055117280.1">
    <property type="nucleotide sequence ID" value="NZ_CXWA01000004.1"/>
</dbReference>
<dbReference type="GO" id="GO:0032259">
    <property type="term" value="P:methylation"/>
    <property type="evidence" value="ECO:0007669"/>
    <property type="project" value="UniProtKB-KW"/>
</dbReference>
<reference evidence="6" key="1">
    <citation type="submission" date="2015-07" db="EMBL/GenBank/DDBJ databases">
        <authorList>
            <person name="Rodrigo-Torres Lidia"/>
            <person name="Arahal R.David."/>
        </authorList>
    </citation>
    <scope>NUCLEOTIDE SEQUENCE [LARGE SCALE GENOMIC DNA]</scope>
    <source>
        <strain evidence="6">CECT 5096</strain>
    </source>
</reference>
<feature type="domain" description="Methyltransferase" evidence="4">
    <location>
        <begin position="37"/>
        <end position="130"/>
    </location>
</feature>
<protein>
    <submittedName>
        <fullName evidence="5">Putative S-adenosyl-L-methionine-dependent methyltransferase TehB</fullName>
        <ecNumber evidence="5">2.1.1.-</ecNumber>
    </submittedName>
</protein>
<keyword evidence="2 5" id="KW-0808">Transferase</keyword>
<dbReference type="Pfam" id="PF13649">
    <property type="entry name" value="Methyltransf_25"/>
    <property type="match status" value="1"/>
</dbReference>
<evidence type="ECO:0000313" key="5">
    <source>
        <dbReference type="EMBL" id="CTQ76631.1"/>
    </source>
</evidence>
<dbReference type="Gene3D" id="3.40.50.150">
    <property type="entry name" value="Vaccinia Virus protein VP39"/>
    <property type="match status" value="1"/>
</dbReference>
<evidence type="ECO:0000256" key="1">
    <source>
        <dbReference type="ARBA" id="ARBA00022603"/>
    </source>
</evidence>
<dbReference type="EC" id="2.1.1.-" evidence="5"/>
<proteinExistence type="predicted"/>
<dbReference type="SUPFAM" id="SSF53335">
    <property type="entry name" value="S-adenosyl-L-methionine-dependent methyltransferases"/>
    <property type="match status" value="1"/>
</dbReference>